<dbReference type="PIRSF" id="PIRSF006305">
    <property type="entry name" value="Maf"/>
    <property type="match status" value="1"/>
</dbReference>
<dbReference type="EMBL" id="VAHF01000010">
    <property type="protein sequence ID" value="TXG52217.1"/>
    <property type="molecule type" value="Genomic_DNA"/>
</dbReference>
<proteinExistence type="predicted"/>
<reference evidence="3" key="1">
    <citation type="journal article" date="2019" name="Gigascience">
        <title>De novo genome assembly of the endangered Acer yangbiense, a plant species with extremely small populations endemic to Yunnan Province, China.</title>
        <authorList>
            <person name="Yang J."/>
            <person name="Wariss H.M."/>
            <person name="Tao L."/>
            <person name="Zhang R."/>
            <person name="Yun Q."/>
            <person name="Hollingsworth P."/>
            <person name="Dao Z."/>
            <person name="Luo G."/>
            <person name="Guo H."/>
            <person name="Ma Y."/>
            <person name="Sun W."/>
        </authorList>
    </citation>
    <scope>NUCLEOTIDE SEQUENCE [LARGE SCALE GENOMIC DNA]</scope>
    <source>
        <strain evidence="3">cv. Malutang</strain>
    </source>
</reference>
<evidence type="ECO:0008006" key="4">
    <source>
        <dbReference type="Google" id="ProtNLM"/>
    </source>
</evidence>
<dbReference type="PANTHER" id="PTHR43213">
    <property type="entry name" value="BIFUNCTIONAL DTTP/UTP PYROPHOSPHATASE/METHYLTRANSFERASE PROTEIN-RELATED"/>
    <property type="match status" value="1"/>
</dbReference>
<dbReference type="GO" id="GO:0047429">
    <property type="term" value="F:nucleoside triphosphate diphosphatase activity"/>
    <property type="evidence" value="ECO:0007669"/>
    <property type="project" value="InterPro"/>
</dbReference>
<dbReference type="FunFam" id="3.90.950.10:FF:000008">
    <property type="entry name" value="Maf-like protein, expressed"/>
    <property type="match status" value="1"/>
</dbReference>
<evidence type="ECO:0000256" key="1">
    <source>
        <dbReference type="ARBA" id="ARBA00022801"/>
    </source>
</evidence>
<evidence type="ECO:0000313" key="2">
    <source>
        <dbReference type="EMBL" id="TXG52217.1"/>
    </source>
</evidence>
<keyword evidence="3" id="KW-1185">Reference proteome</keyword>
<dbReference type="AlphaFoldDB" id="A0A5C7H5L0"/>
<dbReference type="SUPFAM" id="SSF52972">
    <property type="entry name" value="ITPase-like"/>
    <property type="match status" value="1"/>
</dbReference>
<accession>A0A5C7H5L0</accession>
<dbReference type="Pfam" id="PF02545">
    <property type="entry name" value="Maf"/>
    <property type="match status" value="1"/>
</dbReference>
<keyword evidence="1" id="KW-0378">Hydrolase</keyword>
<dbReference type="OrthoDB" id="10267058at2759"/>
<gene>
    <name evidence="2" type="ORF">EZV62_021386</name>
</gene>
<dbReference type="InterPro" id="IPR029001">
    <property type="entry name" value="ITPase-like_fam"/>
</dbReference>
<comment type="caution">
    <text evidence="2">The sequence shown here is derived from an EMBL/GenBank/DDBJ whole genome shotgun (WGS) entry which is preliminary data.</text>
</comment>
<dbReference type="Gene3D" id="3.90.950.10">
    <property type="match status" value="1"/>
</dbReference>
<dbReference type="PANTHER" id="PTHR43213:SF14">
    <property type="entry name" value="MAF-LIKE PROTEIN"/>
    <property type="match status" value="1"/>
</dbReference>
<name>A0A5C7H5L0_9ROSI</name>
<organism evidence="2 3">
    <name type="scientific">Acer yangbiense</name>
    <dbReference type="NCBI Taxonomy" id="1000413"/>
    <lineage>
        <taxon>Eukaryota</taxon>
        <taxon>Viridiplantae</taxon>
        <taxon>Streptophyta</taxon>
        <taxon>Embryophyta</taxon>
        <taxon>Tracheophyta</taxon>
        <taxon>Spermatophyta</taxon>
        <taxon>Magnoliopsida</taxon>
        <taxon>eudicotyledons</taxon>
        <taxon>Gunneridae</taxon>
        <taxon>Pentapetalae</taxon>
        <taxon>rosids</taxon>
        <taxon>malvids</taxon>
        <taxon>Sapindales</taxon>
        <taxon>Sapindaceae</taxon>
        <taxon>Hippocastanoideae</taxon>
        <taxon>Acereae</taxon>
        <taxon>Acer</taxon>
    </lineage>
</organism>
<evidence type="ECO:0000313" key="3">
    <source>
        <dbReference type="Proteomes" id="UP000323000"/>
    </source>
</evidence>
<dbReference type="InterPro" id="IPR003697">
    <property type="entry name" value="Maf-like"/>
</dbReference>
<dbReference type="Proteomes" id="UP000323000">
    <property type="component" value="Chromosome 10"/>
</dbReference>
<sequence length="216" mass="23604">MEAISSPFKIILGSSSMSRRKILTEMGYEFTVMADAIVSKLRTIDGQLGNAESTILIAADTAEAILNRLPIGDDIKEADPTVLITADQVVVYEGAIREKPSSKEEAWQFIKGYSGGHCATVGSVFVTNINTGFRKGESDRVEDLMDIVRALQIYFHEIPDEVIEKLVEEGTVLYVAGGLIIEHPLILPYIKQVVGTMDSVMGLSKALTEKLIKEAL</sequence>
<protein>
    <recommendedName>
        <fullName evidence="4">Maf-like protein</fullName>
    </recommendedName>
</protein>